<organism evidence="1">
    <name type="scientific">marine sediment metagenome</name>
    <dbReference type="NCBI Taxonomy" id="412755"/>
    <lineage>
        <taxon>unclassified sequences</taxon>
        <taxon>metagenomes</taxon>
        <taxon>ecological metagenomes</taxon>
    </lineage>
</organism>
<proteinExistence type="predicted"/>
<sequence length="191" mass="21887">MYKKLNLFLMFLITIGSLWAQWEVKDSVSFTIRIPADDNCYIYCDYVAETLCVVKPPSGVIQVAQNAVAYAPDWLKVELEDNFSRLDSSYQDLYANMILGSQDPYVDEIAFCIAHLAPQTLTNAQFYPDVLVENAEYVYRNDTVLEYVTIIDSGSAAVGGDYYSTTWYCVCEDGDTADYYLPRDIYYWFIV</sequence>
<protein>
    <submittedName>
        <fullName evidence="1">Uncharacterized protein</fullName>
    </submittedName>
</protein>
<accession>X1PGE9</accession>
<name>X1PGE9_9ZZZZ</name>
<feature type="non-terminal residue" evidence="1">
    <location>
        <position position="191"/>
    </location>
</feature>
<reference evidence="1" key="1">
    <citation type="journal article" date="2014" name="Front. Microbiol.">
        <title>High frequency of phylogenetically diverse reductive dehalogenase-homologous genes in deep subseafloor sedimentary metagenomes.</title>
        <authorList>
            <person name="Kawai M."/>
            <person name="Futagami T."/>
            <person name="Toyoda A."/>
            <person name="Takaki Y."/>
            <person name="Nishi S."/>
            <person name="Hori S."/>
            <person name="Arai W."/>
            <person name="Tsubouchi T."/>
            <person name="Morono Y."/>
            <person name="Uchiyama I."/>
            <person name="Ito T."/>
            <person name="Fujiyama A."/>
            <person name="Inagaki F."/>
            <person name="Takami H."/>
        </authorList>
    </citation>
    <scope>NUCLEOTIDE SEQUENCE</scope>
    <source>
        <strain evidence="1">Expedition CK06-06</strain>
    </source>
</reference>
<gene>
    <name evidence="1" type="ORF">S06H3_46518</name>
</gene>
<dbReference type="AlphaFoldDB" id="X1PGE9"/>
<evidence type="ECO:0000313" key="1">
    <source>
        <dbReference type="EMBL" id="GAI41546.1"/>
    </source>
</evidence>
<comment type="caution">
    <text evidence="1">The sequence shown here is derived from an EMBL/GenBank/DDBJ whole genome shotgun (WGS) entry which is preliminary data.</text>
</comment>
<dbReference type="EMBL" id="BARV01029135">
    <property type="protein sequence ID" value="GAI41546.1"/>
    <property type="molecule type" value="Genomic_DNA"/>
</dbReference>